<dbReference type="GeneID" id="68572068"/>
<sequence length="303" mass="32713">MQPGDVATVPSCTDIHYVDTGMYDTAEYGAVYVVDAERPAVVDTGIGTNYERILDALDEVGIAREDVAVIAPTHVHLDHAGGAGLLAEACPNADVYVHELGARHLVDPSRLVAGTKNAVGDQWQFYVEPTPVPEERVVELADGDTIDLGSRALDVHHAPGHAPHQVVFHDDRDDAVFVADAAGIYVPDLDAVRETSPPPNFDLDQCLDDVETIRGLDPDALLYPHFGPVADDVDARLAGYAETLTEWVGAVESKYDELGDEAAVQEYFAENAAVSEVWGSLKASEETAMNVRGVLRYLKHSED</sequence>
<dbReference type="PANTHER" id="PTHR42951">
    <property type="entry name" value="METALLO-BETA-LACTAMASE DOMAIN-CONTAINING"/>
    <property type="match status" value="1"/>
</dbReference>
<dbReference type="SUPFAM" id="SSF56281">
    <property type="entry name" value="Metallo-hydrolase/oxidoreductase"/>
    <property type="match status" value="1"/>
</dbReference>
<dbReference type="Gene3D" id="3.60.15.10">
    <property type="entry name" value="Ribonuclease Z/Hydroxyacylglutathione hydrolase-like"/>
    <property type="match status" value="1"/>
</dbReference>
<protein>
    <submittedName>
        <fullName evidence="2">MBL fold metallo-hydrolase</fullName>
    </submittedName>
</protein>
<feature type="domain" description="Metallo-beta-lactamase" evidence="1">
    <location>
        <begin position="28"/>
        <end position="225"/>
    </location>
</feature>
<dbReference type="PANTHER" id="PTHR42951:SF4">
    <property type="entry name" value="ACYL-COENZYME A THIOESTERASE MBLAC2"/>
    <property type="match status" value="1"/>
</dbReference>
<comment type="caution">
    <text evidence="2">The sequence shown here is derived from an EMBL/GenBank/DDBJ whole genome shotgun (WGS) entry which is preliminary data.</text>
</comment>
<dbReference type="SMART" id="SM00849">
    <property type="entry name" value="Lactamase_B"/>
    <property type="match status" value="1"/>
</dbReference>
<evidence type="ECO:0000313" key="2">
    <source>
        <dbReference type="EMBL" id="GAA0647983.1"/>
    </source>
</evidence>
<dbReference type="CDD" id="cd07726">
    <property type="entry name" value="ST1585-like_MBL-fold"/>
    <property type="match status" value="1"/>
</dbReference>
<dbReference type="InterPro" id="IPR050855">
    <property type="entry name" value="NDM-1-like"/>
</dbReference>
<reference evidence="2 3" key="1">
    <citation type="journal article" date="2019" name="Int. J. Syst. Evol. Microbiol.">
        <title>The Global Catalogue of Microorganisms (GCM) 10K type strain sequencing project: providing services to taxonomists for standard genome sequencing and annotation.</title>
        <authorList>
            <consortium name="The Broad Institute Genomics Platform"/>
            <consortium name="The Broad Institute Genome Sequencing Center for Infectious Disease"/>
            <person name="Wu L."/>
            <person name="Ma J."/>
        </authorList>
    </citation>
    <scope>NUCLEOTIDE SEQUENCE [LARGE SCALE GENOMIC DNA]</scope>
    <source>
        <strain evidence="2 3">JCM 16327</strain>
    </source>
</reference>
<proteinExistence type="predicted"/>
<keyword evidence="3" id="KW-1185">Reference proteome</keyword>
<dbReference type="InterPro" id="IPR037482">
    <property type="entry name" value="ST1585_MBL-fold"/>
</dbReference>
<organism evidence="2 3">
    <name type="scientific">Salarchaeum japonicum</name>
    <dbReference type="NCBI Taxonomy" id="555573"/>
    <lineage>
        <taxon>Archaea</taxon>
        <taxon>Methanobacteriati</taxon>
        <taxon>Methanobacteriota</taxon>
        <taxon>Stenosarchaea group</taxon>
        <taxon>Halobacteria</taxon>
        <taxon>Halobacteriales</taxon>
        <taxon>Halobacteriaceae</taxon>
    </lineage>
</organism>
<dbReference type="InterPro" id="IPR001279">
    <property type="entry name" value="Metallo-B-lactamas"/>
</dbReference>
<dbReference type="EMBL" id="BAAADU010000002">
    <property type="protein sequence ID" value="GAA0647983.1"/>
    <property type="molecule type" value="Genomic_DNA"/>
</dbReference>
<dbReference type="InterPro" id="IPR036866">
    <property type="entry name" value="RibonucZ/Hydroxyglut_hydro"/>
</dbReference>
<dbReference type="AlphaFoldDB" id="A0AAV3T1I0"/>
<gene>
    <name evidence="2" type="ORF">GCM10009019_08090</name>
</gene>
<dbReference type="RefSeq" id="WP_227261484.1">
    <property type="nucleotide sequence ID" value="NZ_BAAADU010000002.1"/>
</dbReference>
<dbReference type="Proteomes" id="UP001500194">
    <property type="component" value="Unassembled WGS sequence"/>
</dbReference>
<evidence type="ECO:0000313" key="3">
    <source>
        <dbReference type="Proteomes" id="UP001500194"/>
    </source>
</evidence>
<dbReference type="Pfam" id="PF00753">
    <property type="entry name" value="Lactamase_B"/>
    <property type="match status" value="1"/>
</dbReference>
<name>A0AAV3T1I0_9EURY</name>
<accession>A0AAV3T1I0</accession>
<evidence type="ECO:0000259" key="1">
    <source>
        <dbReference type="SMART" id="SM00849"/>
    </source>
</evidence>